<reference evidence="1 2" key="1">
    <citation type="journal article" date="2020" name="Cell">
        <title>Large-Scale Comparative Analyses of Tick Genomes Elucidate Their Genetic Diversity and Vector Capacities.</title>
        <authorList>
            <consortium name="Tick Genome and Microbiome Consortium (TIGMIC)"/>
            <person name="Jia N."/>
            <person name="Wang J."/>
            <person name="Shi W."/>
            <person name="Du L."/>
            <person name="Sun Y."/>
            <person name="Zhan W."/>
            <person name="Jiang J.F."/>
            <person name="Wang Q."/>
            <person name="Zhang B."/>
            <person name="Ji P."/>
            <person name="Bell-Sakyi L."/>
            <person name="Cui X.M."/>
            <person name="Yuan T.T."/>
            <person name="Jiang B.G."/>
            <person name="Yang W.F."/>
            <person name="Lam T.T."/>
            <person name="Chang Q.C."/>
            <person name="Ding S.J."/>
            <person name="Wang X.J."/>
            <person name="Zhu J.G."/>
            <person name="Ruan X.D."/>
            <person name="Zhao L."/>
            <person name="Wei J.T."/>
            <person name="Ye R.Z."/>
            <person name="Que T.C."/>
            <person name="Du C.H."/>
            <person name="Zhou Y.H."/>
            <person name="Cheng J.X."/>
            <person name="Dai P.F."/>
            <person name="Guo W.B."/>
            <person name="Han X.H."/>
            <person name="Huang E.J."/>
            <person name="Li L.F."/>
            <person name="Wei W."/>
            <person name="Gao Y.C."/>
            <person name="Liu J.Z."/>
            <person name="Shao H.Z."/>
            <person name="Wang X."/>
            <person name="Wang C.C."/>
            <person name="Yang T.C."/>
            <person name="Huo Q.B."/>
            <person name="Li W."/>
            <person name="Chen H.Y."/>
            <person name="Chen S.E."/>
            <person name="Zhou L.G."/>
            <person name="Ni X.B."/>
            <person name="Tian J.H."/>
            <person name="Sheng Y."/>
            <person name="Liu T."/>
            <person name="Pan Y.S."/>
            <person name="Xia L.Y."/>
            <person name="Li J."/>
            <person name="Zhao F."/>
            <person name="Cao W.C."/>
        </authorList>
    </citation>
    <scope>NUCLEOTIDE SEQUENCE [LARGE SCALE GENOMIC DNA]</scope>
    <source>
        <strain evidence="1">Iper-2018</strain>
    </source>
</reference>
<sequence>MDTSGDPPPSYHLSAIHQLRLPKFWSSDPQVWFAQVESQFNISRITSQAQRFHYVVAALPPEISMEILDIILDPPAASPYDVLKTELVKRTSESEQRPSCFYFVTGSRNPRCRVPLQPSQLLRRLQQLLGEKARNFDVALLRELFLQQLPVNVRMVLASASGLALPELSQLISALTDHRPSILERAVSTNTCTLDDIREEFRHEMRDLSAQVAAIATRSTSRANQGFSQRSCHKSPNTSLCWYHRTFGDLARNCVSPCSASGNPLIHH</sequence>
<evidence type="ECO:0000313" key="1">
    <source>
        <dbReference type="EMBL" id="KAG0428560.1"/>
    </source>
</evidence>
<proteinExistence type="predicted"/>
<name>A0AC60Q678_IXOPE</name>
<organism evidence="1 2">
    <name type="scientific">Ixodes persulcatus</name>
    <name type="common">Taiga tick</name>
    <dbReference type="NCBI Taxonomy" id="34615"/>
    <lineage>
        <taxon>Eukaryota</taxon>
        <taxon>Metazoa</taxon>
        <taxon>Ecdysozoa</taxon>
        <taxon>Arthropoda</taxon>
        <taxon>Chelicerata</taxon>
        <taxon>Arachnida</taxon>
        <taxon>Acari</taxon>
        <taxon>Parasitiformes</taxon>
        <taxon>Ixodida</taxon>
        <taxon>Ixodoidea</taxon>
        <taxon>Ixodidae</taxon>
        <taxon>Ixodinae</taxon>
        <taxon>Ixodes</taxon>
    </lineage>
</organism>
<comment type="caution">
    <text evidence="1">The sequence shown here is derived from an EMBL/GenBank/DDBJ whole genome shotgun (WGS) entry which is preliminary data.</text>
</comment>
<dbReference type="EMBL" id="JABSTQ010009509">
    <property type="protein sequence ID" value="KAG0428560.1"/>
    <property type="molecule type" value="Genomic_DNA"/>
</dbReference>
<protein>
    <submittedName>
        <fullName evidence="1">Uncharacterized protein</fullName>
    </submittedName>
</protein>
<dbReference type="Proteomes" id="UP000805193">
    <property type="component" value="Unassembled WGS sequence"/>
</dbReference>
<gene>
    <name evidence="1" type="ORF">HPB47_024454</name>
</gene>
<accession>A0AC60Q678</accession>
<keyword evidence="2" id="KW-1185">Reference proteome</keyword>
<evidence type="ECO:0000313" key="2">
    <source>
        <dbReference type="Proteomes" id="UP000805193"/>
    </source>
</evidence>